<dbReference type="SUPFAM" id="SSF46785">
    <property type="entry name" value="Winged helix' DNA-binding domain"/>
    <property type="match status" value="1"/>
</dbReference>
<dbReference type="InterPro" id="IPR019888">
    <property type="entry name" value="Tscrpt_reg_AsnC-like"/>
</dbReference>
<dbReference type="Pfam" id="PF13404">
    <property type="entry name" value="HTH_AsnC-type"/>
    <property type="match status" value="1"/>
</dbReference>
<keyword evidence="2 5" id="KW-0238">DNA-binding</keyword>
<evidence type="ECO:0000256" key="2">
    <source>
        <dbReference type="ARBA" id="ARBA00023125"/>
    </source>
</evidence>
<organism evidence="5 6">
    <name type="scientific">Halogranum amylolyticum</name>
    <dbReference type="NCBI Taxonomy" id="660520"/>
    <lineage>
        <taxon>Archaea</taxon>
        <taxon>Methanobacteriati</taxon>
        <taxon>Methanobacteriota</taxon>
        <taxon>Stenosarchaea group</taxon>
        <taxon>Halobacteria</taxon>
        <taxon>Halobacteriales</taxon>
        <taxon>Haloferacaceae</taxon>
    </lineage>
</organism>
<dbReference type="SMART" id="SM00344">
    <property type="entry name" value="HTH_ASNC"/>
    <property type="match status" value="1"/>
</dbReference>
<dbReference type="InterPro" id="IPR011991">
    <property type="entry name" value="ArsR-like_HTH"/>
</dbReference>
<gene>
    <name evidence="5" type="ORF">SAMN04487948_109140</name>
</gene>
<dbReference type="PANTHER" id="PTHR43413">
    <property type="entry name" value="TRANSCRIPTIONAL REGULATOR, ASNC FAMILY"/>
    <property type="match status" value="1"/>
</dbReference>
<name>A0A1H8U4W3_9EURY</name>
<dbReference type="PRINTS" id="PR00033">
    <property type="entry name" value="HTHASNC"/>
</dbReference>
<evidence type="ECO:0000313" key="6">
    <source>
        <dbReference type="Proteomes" id="UP000199126"/>
    </source>
</evidence>
<reference evidence="6" key="1">
    <citation type="submission" date="2016-10" db="EMBL/GenBank/DDBJ databases">
        <authorList>
            <person name="Varghese N."/>
            <person name="Submissions S."/>
        </authorList>
    </citation>
    <scope>NUCLEOTIDE SEQUENCE [LARGE SCALE GENOMIC DNA]</scope>
    <source>
        <strain evidence="6">CGMCC 1.10121</strain>
    </source>
</reference>
<accession>A0A1H8U4W3</accession>
<keyword evidence="1" id="KW-0805">Transcription regulation</keyword>
<keyword evidence="3" id="KW-0804">Transcription</keyword>
<evidence type="ECO:0000256" key="1">
    <source>
        <dbReference type="ARBA" id="ARBA00023015"/>
    </source>
</evidence>
<dbReference type="CDD" id="cd00090">
    <property type="entry name" value="HTH_ARSR"/>
    <property type="match status" value="1"/>
</dbReference>
<dbReference type="RefSeq" id="WP_089825875.1">
    <property type="nucleotide sequence ID" value="NZ_FODV01000009.1"/>
</dbReference>
<evidence type="ECO:0000259" key="4">
    <source>
        <dbReference type="PROSITE" id="PS50956"/>
    </source>
</evidence>
<sequence>MRDLDDTDRQILRLLVADARRPYSDIAEHVDLSAPAVSDRIDRLRELGVVRGFTVDVDQSLLTSGVPVLVELGVPVTRTSEVAAALRDLEAVEHTFETADGAVVVQATVRDGDVTGLLDEAVDLERLRDVEVRLLRKAEWTPSLGEATLSLTCAECSNTVTSEGESTRLEGELYHFCCGSCLTNFEERFERLQSGA</sequence>
<dbReference type="GO" id="GO:0043565">
    <property type="term" value="F:sequence-specific DNA binding"/>
    <property type="evidence" value="ECO:0007669"/>
    <property type="project" value="InterPro"/>
</dbReference>
<evidence type="ECO:0000313" key="5">
    <source>
        <dbReference type="EMBL" id="SEO98279.1"/>
    </source>
</evidence>
<dbReference type="AlphaFoldDB" id="A0A1H8U4W3"/>
<dbReference type="SMART" id="SM00746">
    <property type="entry name" value="TRASH"/>
    <property type="match status" value="1"/>
</dbReference>
<dbReference type="Proteomes" id="UP000199126">
    <property type="component" value="Unassembled WGS sequence"/>
</dbReference>
<keyword evidence="6" id="KW-1185">Reference proteome</keyword>
<protein>
    <submittedName>
        <fullName evidence="5">DNA-binding transcriptional regulator, Lrp family</fullName>
    </submittedName>
</protein>
<dbReference type="Pfam" id="PF24273">
    <property type="entry name" value="TRASH_HVO_1752_C"/>
    <property type="match status" value="1"/>
</dbReference>
<dbReference type="InterPro" id="IPR056526">
    <property type="entry name" value="TRASH_HVO_1752"/>
</dbReference>
<feature type="domain" description="HTH asnC-type" evidence="4">
    <location>
        <begin position="4"/>
        <end position="67"/>
    </location>
</feature>
<proteinExistence type="predicted"/>
<dbReference type="InterPro" id="IPR036388">
    <property type="entry name" value="WH-like_DNA-bd_sf"/>
</dbReference>
<dbReference type="Gene3D" id="1.10.10.10">
    <property type="entry name" value="Winged helix-like DNA-binding domain superfamily/Winged helix DNA-binding domain"/>
    <property type="match status" value="1"/>
</dbReference>
<dbReference type="InterPro" id="IPR036390">
    <property type="entry name" value="WH_DNA-bd_sf"/>
</dbReference>
<dbReference type="InterPro" id="IPR011017">
    <property type="entry name" value="TRASH_dom"/>
</dbReference>
<dbReference type="OrthoDB" id="33200at2157"/>
<dbReference type="EMBL" id="FODV01000009">
    <property type="protein sequence ID" value="SEO98279.1"/>
    <property type="molecule type" value="Genomic_DNA"/>
</dbReference>
<dbReference type="InterPro" id="IPR000485">
    <property type="entry name" value="AsnC-type_HTH_dom"/>
</dbReference>
<dbReference type="InterPro" id="IPR050684">
    <property type="entry name" value="HTH-Siroheme_Decarb"/>
</dbReference>
<evidence type="ECO:0000256" key="3">
    <source>
        <dbReference type="ARBA" id="ARBA00023163"/>
    </source>
</evidence>
<dbReference type="PROSITE" id="PS50956">
    <property type="entry name" value="HTH_ASNC_2"/>
    <property type="match status" value="1"/>
</dbReference>
<dbReference type="PANTHER" id="PTHR43413:SF4">
    <property type="entry name" value="HTH-TYPE TRANSCRIPTIONAL REGULATOR LYSM"/>
    <property type="match status" value="1"/>
</dbReference>